<feature type="transmembrane region" description="Helical" evidence="2">
    <location>
        <begin position="403"/>
        <end position="423"/>
    </location>
</feature>
<sequence>MALSKRLSPAEQRVWSAFPTGELVDLGGEPAQRDLPAGENAPKDGHTWGPERTVRAEVIAALLLGAHEHPPGSLPSVRLRGARITGQLAIRDGTVEHALVLSGCHLDEEPLFNGSSTRMLRFTDCRMPGFRGTGLRVAGHLSLSGSWITGTVRTARAQFDSGFWLAGTKIVTTDEWALYSGAMVVDTGMYLSNADVTGGVRLVGARLNGGLFLAGTTLRNPGKEALACDNMVVEDIMEGPFTALGCVRLRGARVNGRLSVTGVIRSPDTRYALHASHVEVREFHLKPAEPIDGLVTLGYSRIGTLHDDLTTWPERLRLNGLVYEGLRGGGVRHRVDWVSRDPLGYRPQPYEQLAGWYLRDGNDVLARRTLLAKQRARRRTMSPGGRLWSGMLDLTVGYGYRPWLAALWFVLLLVVGTVSYALVPPRPLKPEEAPGFDAFAYTFDLLLPIGAFGQRAMFDPAGWTQGLAYVLIAAGWILATALITGATRVLRPT</sequence>
<evidence type="ECO:0000256" key="2">
    <source>
        <dbReference type="SAM" id="Phobius"/>
    </source>
</evidence>
<gene>
    <name evidence="3" type="ORF">GCM10009560_47920</name>
</gene>
<keyword evidence="2" id="KW-0812">Transmembrane</keyword>
<keyword evidence="4" id="KW-1185">Reference proteome</keyword>
<dbReference type="Proteomes" id="UP001501578">
    <property type="component" value="Unassembled WGS sequence"/>
</dbReference>
<feature type="transmembrane region" description="Helical" evidence="2">
    <location>
        <begin position="435"/>
        <end position="454"/>
    </location>
</feature>
<evidence type="ECO:0000256" key="1">
    <source>
        <dbReference type="SAM" id="MobiDB-lite"/>
    </source>
</evidence>
<organism evidence="3 4">
    <name type="scientific">Nonomuraea longicatena</name>
    <dbReference type="NCBI Taxonomy" id="83682"/>
    <lineage>
        <taxon>Bacteria</taxon>
        <taxon>Bacillati</taxon>
        <taxon>Actinomycetota</taxon>
        <taxon>Actinomycetes</taxon>
        <taxon>Streptosporangiales</taxon>
        <taxon>Streptosporangiaceae</taxon>
        <taxon>Nonomuraea</taxon>
    </lineage>
</organism>
<feature type="transmembrane region" description="Helical" evidence="2">
    <location>
        <begin position="466"/>
        <end position="490"/>
    </location>
</feature>
<accession>A0ABN1Q694</accession>
<dbReference type="EMBL" id="BAAAHQ010000024">
    <property type="protein sequence ID" value="GAA0938148.1"/>
    <property type="molecule type" value="Genomic_DNA"/>
</dbReference>
<protein>
    <submittedName>
        <fullName evidence="3">Oxidoreductase</fullName>
    </submittedName>
</protein>
<evidence type="ECO:0000313" key="4">
    <source>
        <dbReference type="Proteomes" id="UP001501578"/>
    </source>
</evidence>
<reference evidence="3 4" key="1">
    <citation type="journal article" date="2019" name="Int. J. Syst. Evol. Microbiol.">
        <title>The Global Catalogue of Microorganisms (GCM) 10K type strain sequencing project: providing services to taxonomists for standard genome sequencing and annotation.</title>
        <authorList>
            <consortium name="The Broad Institute Genomics Platform"/>
            <consortium name="The Broad Institute Genome Sequencing Center for Infectious Disease"/>
            <person name="Wu L."/>
            <person name="Ma J."/>
        </authorList>
    </citation>
    <scope>NUCLEOTIDE SEQUENCE [LARGE SCALE GENOMIC DNA]</scope>
    <source>
        <strain evidence="3 4">JCM 11136</strain>
    </source>
</reference>
<dbReference type="RefSeq" id="WP_343952219.1">
    <property type="nucleotide sequence ID" value="NZ_BAAAHQ010000024.1"/>
</dbReference>
<keyword evidence="2" id="KW-0472">Membrane</keyword>
<feature type="region of interest" description="Disordered" evidence="1">
    <location>
        <begin position="25"/>
        <end position="49"/>
    </location>
</feature>
<evidence type="ECO:0000313" key="3">
    <source>
        <dbReference type="EMBL" id="GAA0938148.1"/>
    </source>
</evidence>
<keyword evidence="2" id="KW-1133">Transmembrane helix</keyword>
<comment type="caution">
    <text evidence="3">The sequence shown here is derived from an EMBL/GenBank/DDBJ whole genome shotgun (WGS) entry which is preliminary data.</text>
</comment>
<name>A0ABN1Q694_9ACTN</name>
<proteinExistence type="predicted"/>